<organism evidence="1 2">
    <name type="scientific">Paraburkholderia nemoris</name>
    <dbReference type="NCBI Taxonomy" id="2793076"/>
    <lineage>
        <taxon>Bacteria</taxon>
        <taxon>Pseudomonadati</taxon>
        <taxon>Pseudomonadota</taxon>
        <taxon>Betaproteobacteria</taxon>
        <taxon>Burkholderiales</taxon>
        <taxon>Burkholderiaceae</taxon>
        <taxon>Paraburkholderia</taxon>
    </lineage>
</organism>
<comment type="caution">
    <text evidence="1">The sequence shown here is derived from an EMBL/GenBank/DDBJ whole genome shotgun (WGS) entry which is preliminary data.</text>
</comment>
<dbReference type="RefSeq" id="WP_200657836.1">
    <property type="nucleotide sequence ID" value="NZ_CAJNBH010000002.1"/>
</dbReference>
<evidence type="ECO:0000313" key="1">
    <source>
        <dbReference type="EMBL" id="CAE6705848.1"/>
    </source>
</evidence>
<protein>
    <submittedName>
        <fullName evidence="1">Uncharacterized protein</fullName>
    </submittedName>
</protein>
<gene>
    <name evidence="1" type="ORF">R69776_00861</name>
</gene>
<keyword evidence="2" id="KW-1185">Reference proteome</keyword>
<proteinExistence type="predicted"/>
<dbReference type="Proteomes" id="UP000673821">
    <property type="component" value="Unassembled WGS sequence"/>
</dbReference>
<name>A0ABN7KQA3_9BURK</name>
<sequence length="162" mass="18307">MPAIPTTVTMIGAGFVPAFRRVQQSGDFDCSFAVIAMICGTTLEAVRNVAIERFRHPAQGPYWITGDFISQLLAHYGYDTGMYEEPASVSDIPDLAIALVDYDDCTNLGRHVLFHRARASHDPTFKVEYMIDPAYWAEPQDYVRTSLLEIQWFLEVHAMREA</sequence>
<dbReference type="GeneID" id="77199050"/>
<accession>A0ABN7KQA3</accession>
<evidence type="ECO:0000313" key="2">
    <source>
        <dbReference type="Proteomes" id="UP000673821"/>
    </source>
</evidence>
<reference evidence="1 2" key="1">
    <citation type="submission" date="2021-02" db="EMBL/GenBank/DDBJ databases">
        <authorList>
            <person name="Vanwijnsberghe S."/>
        </authorList>
    </citation>
    <scope>NUCLEOTIDE SEQUENCE [LARGE SCALE GENOMIC DNA]</scope>
    <source>
        <strain evidence="1 2">R-69776</strain>
    </source>
</reference>
<dbReference type="EMBL" id="CAJNBH010000002">
    <property type="protein sequence ID" value="CAE6705848.1"/>
    <property type="molecule type" value="Genomic_DNA"/>
</dbReference>